<evidence type="ECO:0000313" key="3">
    <source>
        <dbReference type="Proteomes" id="UP000324022"/>
    </source>
</evidence>
<gene>
    <name evidence="2" type="ORF">UTRI_03994</name>
</gene>
<feature type="signal peptide" evidence="1">
    <location>
        <begin position="1"/>
        <end position="21"/>
    </location>
</feature>
<dbReference type="AlphaFoldDB" id="A0A5C3E8L1"/>
<name>A0A5C3E8L1_9BASI</name>
<reference evidence="2 3" key="1">
    <citation type="submission" date="2018-03" db="EMBL/GenBank/DDBJ databases">
        <authorList>
            <person name="Guldener U."/>
        </authorList>
    </citation>
    <scope>NUCLEOTIDE SEQUENCE [LARGE SCALE GENOMIC DNA]</scope>
    <source>
        <strain evidence="2 3">NBRC100155</strain>
    </source>
</reference>
<keyword evidence="3" id="KW-1185">Reference proteome</keyword>
<sequence length="176" mass="20086">MHWASLKLAFKLVTLLPLVLADCPKRRVLVPRSSKFHELCGEEPGHSMNSDRGHPCFKLESGNLHNVYVEFRSGIEGQIQDGSEVIVKDGDLTHFTFVDTTQQNFIRWNEARVEFTYQHLGTPDGCYNVWVKNLGGGQRLKVKDEDGKEILMEHTAFDDQKPAKICSKWTRLSLKT</sequence>
<keyword evidence="1" id="KW-0732">Signal</keyword>
<evidence type="ECO:0008006" key="4">
    <source>
        <dbReference type="Google" id="ProtNLM"/>
    </source>
</evidence>
<proteinExistence type="predicted"/>
<evidence type="ECO:0000313" key="2">
    <source>
        <dbReference type="EMBL" id="SPO26405.1"/>
    </source>
</evidence>
<feature type="chain" id="PRO_5023139303" description="Mig1 protein, induced during biotrophic phase" evidence="1">
    <location>
        <begin position="22"/>
        <end position="176"/>
    </location>
</feature>
<accession>A0A5C3E8L1</accession>
<dbReference type="EMBL" id="OOIN01000014">
    <property type="protein sequence ID" value="SPO26405.1"/>
    <property type="molecule type" value="Genomic_DNA"/>
</dbReference>
<protein>
    <recommendedName>
        <fullName evidence="4">Mig1 protein, induced during biotrophic phase</fullName>
    </recommendedName>
</protein>
<organism evidence="2 3">
    <name type="scientific">Ustilago trichophora</name>
    <dbReference type="NCBI Taxonomy" id="86804"/>
    <lineage>
        <taxon>Eukaryota</taxon>
        <taxon>Fungi</taxon>
        <taxon>Dikarya</taxon>
        <taxon>Basidiomycota</taxon>
        <taxon>Ustilaginomycotina</taxon>
        <taxon>Ustilaginomycetes</taxon>
        <taxon>Ustilaginales</taxon>
        <taxon>Ustilaginaceae</taxon>
        <taxon>Ustilago</taxon>
    </lineage>
</organism>
<evidence type="ECO:0000256" key="1">
    <source>
        <dbReference type="SAM" id="SignalP"/>
    </source>
</evidence>
<dbReference type="Proteomes" id="UP000324022">
    <property type="component" value="Unassembled WGS sequence"/>
</dbReference>